<accession>A0A3E0DUS7</accession>
<sequence length="241" mass="25861">MLKPNLSEEMTSGLDLQRGNRRNFLKFSGVAIASTGILLSGCQEVLDILPKPGKKPSKQAVPLGKGDIGILNYAYTLEQLEAAFYLMVVANPYSGMSQTEKVLMEDLKNHEVVHRDFLKAALGKDAIIDLSFDFSSVDFSSRASVLATAKTFEDLGVAAYNGSGQLFVSADLLLIAGKIVSVEARHAAAIRSIFDSDPTSFAGSDVIDSNGLDRAFTPDMVLEAAAPFIKNKIIANQLPTS</sequence>
<dbReference type="Proteomes" id="UP000256405">
    <property type="component" value="Unassembled WGS sequence"/>
</dbReference>
<dbReference type="NCBIfam" id="TIGR01409">
    <property type="entry name" value="TAT_signal_seq"/>
    <property type="match status" value="1"/>
</dbReference>
<protein>
    <submittedName>
        <fullName evidence="1">Secreted protein</fullName>
    </submittedName>
</protein>
<dbReference type="SUPFAM" id="SSF47240">
    <property type="entry name" value="Ferritin-like"/>
    <property type="match status" value="1"/>
</dbReference>
<dbReference type="RefSeq" id="WP_086543333.1">
    <property type="nucleotide sequence ID" value="NZ_MSSW01000070.1"/>
</dbReference>
<name>A0A3E0DUS7_9BACT</name>
<comment type="caution">
    <text evidence="1">The sequence shown here is derived from an EMBL/GenBank/DDBJ whole genome shotgun (WGS) entry which is preliminary data.</text>
</comment>
<evidence type="ECO:0000313" key="1">
    <source>
        <dbReference type="EMBL" id="REG88348.1"/>
    </source>
</evidence>
<dbReference type="InterPro" id="IPR009078">
    <property type="entry name" value="Ferritin-like_SF"/>
</dbReference>
<dbReference type="InterPro" id="IPR019546">
    <property type="entry name" value="TAT_signal_bac_arc"/>
</dbReference>
<dbReference type="AlphaFoldDB" id="A0A3E0DUS7"/>
<gene>
    <name evidence="1" type="ORF">C8N25_110126</name>
</gene>
<organism evidence="1 2">
    <name type="scientific">Algoriphagus antarcticus</name>
    <dbReference type="NCBI Taxonomy" id="238540"/>
    <lineage>
        <taxon>Bacteria</taxon>
        <taxon>Pseudomonadati</taxon>
        <taxon>Bacteroidota</taxon>
        <taxon>Cytophagia</taxon>
        <taxon>Cytophagales</taxon>
        <taxon>Cyclobacteriaceae</taxon>
        <taxon>Algoriphagus</taxon>
    </lineage>
</organism>
<reference evidence="1 2" key="1">
    <citation type="submission" date="2018-08" db="EMBL/GenBank/DDBJ databases">
        <title>Genomic Encyclopedia of Archaeal and Bacterial Type Strains, Phase II (KMG-II): from individual species to whole genera.</title>
        <authorList>
            <person name="Goeker M."/>
        </authorList>
    </citation>
    <scope>NUCLEOTIDE SEQUENCE [LARGE SCALE GENOMIC DNA]</scope>
    <source>
        <strain evidence="1 2">DSM 15986</strain>
    </source>
</reference>
<dbReference type="EMBL" id="QUNF01000010">
    <property type="protein sequence ID" value="REG88348.1"/>
    <property type="molecule type" value="Genomic_DNA"/>
</dbReference>
<dbReference type="Pfam" id="PF13668">
    <property type="entry name" value="Ferritin_2"/>
    <property type="match status" value="1"/>
</dbReference>
<keyword evidence="2" id="KW-1185">Reference proteome</keyword>
<evidence type="ECO:0000313" key="2">
    <source>
        <dbReference type="Proteomes" id="UP000256405"/>
    </source>
</evidence>
<proteinExistence type="predicted"/>
<dbReference type="OrthoDB" id="954262at2"/>